<dbReference type="Pfam" id="PF23357">
    <property type="entry name" value="DUF7088"/>
    <property type="match status" value="1"/>
</dbReference>
<organism evidence="4 5">
    <name type="scientific">Flavobacterium azizsancarii</name>
    <dbReference type="NCBI Taxonomy" id="2961580"/>
    <lineage>
        <taxon>Bacteria</taxon>
        <taxon>Pseudomonadati</taxon>
        <taxon>Bacteroidota</taxon>
        <taxon>Flavobacteriia</taxon>
        <taxon>Flavobacteriales</taxon>
        <taxon>Flavobacteriaceae</taxon>
        <taxon>Flavobacterium</taxon>
    </lineage>
</organism>
<accession>A0ABT4WJ11</accession>
<keyword evidence="5" id="KW-1185">Reference proteome</keyword>
<evidence type="ECO:0000256" key="1">
    <source>
        <dbReference type="SAM" id="Phobius"/>
    </source>
</evidence>
<feature type="domain" description="DUF7088" evidence="3">
    <location>
        <begin position="37"/>
        <end position="143"/>
    </location>
</feature>
<feature type="transmembrane region" description="Helical" evidence="1">
    <location>
        <begin position="12"/>
        <end position="30"/>
    </location>
</feature>
<protein>
    <submittedName>
        <fullName evidence="4">Gliding motility-associated ABC transporter substrate-binding protein GldG</fullName>
    </submittedName>
</protein>
<gene>
    <name evidence="4" type="primary">gldG</name>
    <name evidence="4" type="ORF">NJT12_23465</name>
</gene>
<dbReference type="NCBIfam" id="TIGR03521">
    <property type="entry name" value="GldG"/>
    <property type="match status" value="1"/>
</dbReference>
<proteinExistence type="predicted"/>
<sequence length="570" mass="64539">MKASTQQNIKTLGITVFVLIVLNVLGSLFFHRFDLTKDKRYTLSETSLQIIKQVKNPLSIKIYMQGDLPADFKRLQVETKQLLEEFQAYNSNIVFEFVNPMENEDESMDVVKSLYQKGLTPINITVDDKGKQSQAMVFPWAIAVYNNKEVNIPLLKNIMGASTTQKVIGSIQHLEYSIADAINKISKDRQKKVAIIKGNGELNEVHIAKLLMQIRESYYIGPFTLDSVAKNPTGTLEALKKYDLAIISKPTEAFSDEEKQVLDQFIMNGGKTLWLIDQVAADMDSLYNQSGATLAYPRDLNLNDMFFKYGFRINPDLVKDERGSKLKLATGEQGSATQYQEFIWKFAPVVVPASSNPIVKNLGEIKFDFANPIDTLKNGIKKTVLLQSSQYSKVVGTPTEISLNSVTEKTSPQDYLNKGNIPLSVLLEGNFPSAFENRVLPFKENSFLAKGKPNKMIVISDGDLARNQLDKNMMPVELGYDQRTGNLYDNKDFMMNCINYLLDDTGLINIRSKDVNLPLLDKNKVYDNYNLTQFITIGLPILILLVFGLIFTYLRKRKYGKQMLIKKLRN</sequence>
<dbReference type="InterPro" id="IPR019196">
    <property type="entry name" value="ABC_transp_unknown"/>
</dbReference>
<keyword evidence="1" id="KW-0812">Transmembrane</keyword>
<reference evidence="4 5" key="1">
    <citation type="journal article" date="2023" name="Chemosphere">
        <title>Whole genome analysis of Flavobacterium aziz-sancarii sp. nov., isolated from Ardley Island (Antarctica), revealed a rich resistome and bioremediation potential.</title>
        <authorList>
            <person name="Otur C."/>
            <person name="Okay S."/>
            <person name="Kurt-Kizildogan A."/>
        </authorList>
    </citation>
    <scope>NUCLEOTIDE SEQUENCE [LARGE SCALE GENOMIC DNA]</scope>
    <source>
        <strain evidence="4 5">AC</strain>
    </source>
</reference>
<keyword evidence="1" id="KW-1133">Transmembrane helix</keyword>
<dbReference type="Proteomes" id="UP001212170">
    <property type="component" value="Unassembled WGS sequence"/>
</dbReference>
<keyword evidence="1" id="KW-0472">Membrane</keyword>
<feature type="domain" description="ABC-type uncharacterised transport system" evidence="2">
    <location>
        <begin position="190"/>
        <end position="497"/>
    </location>
</feature>
<dbReference type="EMBL" id="JAMZNK010000070">
    <property type="protein sequence ID" value="MDA6072585.1"/>
    <property type="molecule type" value="Genomic_DNA"/>
</dbReference>
<dbReference type="Pfam" id="PF09822">
    <property type="entry name" value="ABC_transp_aux"/>
    <property type="match status" value="1"/>
</dbReference>
<comment type="caution">
    <text evidence="4">The sequence shown here is derived from an EMBL/GenBank/DDBJ whole genome shotgun (WGS) entry which is preliminary data.</text>
</comment>
<dbReference type="SUPFAM" id="SSF52317">
    <property type="entry name" value="Class I glutamine amidotransferase-like"/>
    <property type="match status" value="1"/>
</dbReference>
<dbReference type="InterPro" id="IPR019863">
    <property type="entry name" value="Motility-assoc_ABC-rel_GldG"/>
</dbReference>
<dbReference type="RefSeq" id="WP_271338548.1">
    <property type="nucleotide sequence ID" value="NZ_JAMZNK010000070.1"/>
</dbReference>
<name>A0ABT4WJ11_9FLAO</name>
<feature type="transmembrane region" description="Helical" evidence="1">
    <location>
        <begin position="534"/>
        <end position="554"/>
    </location>
</feature>
<dbReference type="InterPro" id="IPR029062">
    <property type="entry name" value="Class_I_gatase-like"/>
</dbReference>
<evidence type="ECO:0000313" key="5">
    <source>
        <dbReference type="Proteomes" id="UP001212170"/>
    </source>
</evidence>
<evidence type="ECO:0000259" key="3">
    <source>
        <dbReference type="Pfam" id="PF23357"/>
    </source>
</evidence>
<evidence type="ECO:0000259" key="2">
    <source>
        <dbReference type="Pfam" id="PF09822"/>
    </source>
</evidence>
<dbReference type="InterPro" id="IPR055396">
    <property type="entry name" value="DUF7088"/>
</dbReference>
<evidence type="ECO:0000313" key="4">
    <source>
        <dbReference type="EMBL" id="MDA6072585.1"/>
    </source>
</evidence>